<comment type="catalytic activity">
    <reaction evidence="4">
        <text>Hydrolysis of (1-&gt;4)-alpha-D-glucosidic linkages in polysaccharides so as to remove successive maltose units from the non-reducing ends of the chains.</text>
        <dbReference type="EC" id="3.2.1.2"/>
    </reaction>
</comment>
<keyword evidence="4" id="KW-0326">Glycosidase</keyword>
<dbReference type="EC" id="3.2.1.2" evidence="4"/>
<evidence type="ECO:0000256" key="4">
    <source>
        <dbReference type="RuleBase" id="RU000509"/>
    </source>
</evidence>
<accession>A0AA39A3Z6</accession>
<dbReference type="Pfam" id="PF01373">
    <property type="entry name" value="Glyco_hydro_14"/>
    <property type="match status" value="1"/>
</dbReference>
<evidence type="ECO:0000256" key="2">
    <source>
        <dbReference type="ARBA" id="ARBA00023277"/>
    </source>
</evidence>
<reference evidence="6 7" key="1">
    <citation type="journal article" date="2023" name="BMC Biotechnol.">
        <title>Vitis rotundifolia cv Carlos genome sequencing.</title>
        <authorList>
            <person name="Huff M."/>
            <person name="Hulse-Kemp A."/>
            <person name="Scheffler B."/>
            <person name="Youngblood R."/>
            <person name="Simpson S."/>
            <person name="Babiker E."/>
            <person name="Staton M."/>
        </authorList>
    </citation>
    <scope>NUCLEOTIDE SEQUENCE [LARGE SCALE GENOMIC DNA]</scope>
    <source>
        <tissue evidence="6">Leaf</tissue>
    </source>
</reference>
<dbReference type="GO" id="GO:0000272">
    <property type="term" value="P:polysaccharide catabolic process"/>
    <property type="evidence" value="ECO:0007669"/>
    <property type="project" value="UniProtKB-KW"/>
</dbReference>
<evidence type="ECO:0000313" key="6">
    <source>
        <dbReference type="EMBL" id="KAJ9700115.1"/>
    </source>
</evidence>
<keyword evidence="4" id="KW-0378">Hydrolase</keyword>
<gene>
    <name evidence="6" type="ORF">PVL29_005784</name>
</gene>
<protein>
    <recommendedName>
        <fullName evidence="4">Beta-amylase</fullName>
        <ecNumber evidence="4">3.2.1.2</ecNumber>
    </recommendedName>
</protein>
<comment type="similarity">
    <text evidence="1 4">Belongs to the glycosyl hydrolase 14 family.</text>
</comment>
<evidence type="ECO:0000256" key="5">
    <source>
        <dbReference type="SAM" id="MobiDB-lite"/>
    </source>
</evidence>
<evidence type="ECO:0000256" key="1">
    <source>
        <dbReference type="ARBA" id="ARBA00005652"/>
    </source>
</evidence>
<keyword evidence="2 4" id="KW-0119">Carbohydrate metabolism</keyword>
<organism evidence="6 7">
    <name type="scientific">Vitis rotundifolia</name>
    <name type="common">Muscadine grape</name>
    <dbReference type="NCBI Taxonomy" id="103349"/>
    <lineage>
        <taxon>Eukaryota</taxon>
        <taxon>Viridiplantae</taxon>
        <taxon>Streptophyta</taxon>
        <taxon>Embryophyta</taxon>
        <taxon>Tracheophyta</taxon>
        <taxon>Spermatophyta</taxon>
        <taxon>Magnoliopsida</taxon>
        <taxon>eudicotyledons</taxon>
        <taxon>Gunneridae</taxon>
        <taxon>Pentapetalae</taxon>
        <taxon>rosids</taxon>
        <taxon>Vitales</taxon>
        <taxon>Vitaceae</taxon>
        <taxon>Viteae</taxon>
        <taxon>Vitis</taxon>
    </lineage>
</organism>
<dbReference type="PRINTS" id="PR00750">
    <property type="entry name" value="BETAAMYLASE"/>
</dbReference>
<dbReference type="EMBL" id="JARBHA010000005">
    <property type="protein sequence ID" value="KAJ9700115.1"/>
    <property type="molecule type" value="Genomic_DNA"/>
</dbReference>
<proteinExistence type="inferred from homology"/>
<dbReference type="PANTHER" id="PTHR31352:SF3">
    <property type="entry name" value="INACTIVE BETA-AMYLASE 9"/>
    <property type="match status" value="1"/>
</dbReference>
<dbReference type="SUPFAM" id="SSF51445">
    <property type="entry name" value="(Trans)glycosidases"/>
    <property type="match status" value="1"/>
</dbReference>
<dbReference type="InterPro" id="IPR017853">
    <property type="entry name" value="GH"/>
</dbReference>
<name>A0AA39A3Z6_VITRO</name>
<keyword evidence="7" id="KW-1185">Reference proteome</keyword>
<feature type="compositionally biased region" description="Polar residues" evidence="5">
    <location>
        <begin position="528"/>
        <end position="542"/>
    </location>
</feature>
<keyword evidence="3 4" id="KW-0624">Polysaccharide degradation</keyword>
<comment type="caution">
    <text evidence="6">The sequence shown here is derived from an EMBL/GenBank/DDBJ whole genome shotgun (WGS) entry which is preliminary data.</text>
</comment>
<dbReference type="InterPro" id="IPR001554">
    <property type="entry name" value="Glyco_hydro_14"/>
</dbReference>
<dbReference type="PANTHER" id="PTHR31352">
    <property type="entry name" value="BETA-AMYLASE 1, CHLOROPLASTIC"/>
    <property type="match status" value="1"/>
</dbReference>
<dbReference type="GO" id="GO:0016161">
    <property type="term" value="F:beta-amylase activity"/>
    <property type="evidence" value="ECO:0007669"/>
    <property type="project" value="UniProtKB-EC"/>
</dbReference>
<sequence>MEVSVIGTSQAQIGRARLAYRKLGFCNPAAQSFSRTTRICFGDSQRWRTDGVRFSLNAVHSEVLRSDKVSGDVSTSARRSKPVDGVRLYVGLPLDVVSDCNTLNQVKAVSAGLKALKLMGVDGVELPVWWGISEKEAMGKYDWSGYLAVAEMVQKMGLKLHVSLCFHASKQPKVPLPQWVSQIGEVQPDIFHTDRLGQHYKECLSLAVDDLPVLDGKTPIQVYHDFCESFKTSFSRFMGSTITGISMGLGPDGELRYPSHHRVSKRGKVPGVGEFQCYDKNMLSLLKQHAEATGNPYWGLGGPHDAPHYDGMPNSNNFFREHGGSWETPYGDFFLSWYSNQLISHGSSLLSLASTVFCNSPVTISGKVPVVHSWYKTRSHPSELTAGFYNTVDKEGYERIAEIFAKNSCKMILPGMDLSDDHQPQESLSSPELLLAQIKSACRKRGVQISGQNSSVSGAPGGFEQIKKSLLGEDGVVDLFTYQRMGAYFFSPEHFPSFTELVRSLSQPEMLWDDMPNEEEEVGESLPVGSSSDKNLQMQVAQ</sequence>
<dbReference type="AlphaFoldDB" id="A0AA39A3Z6"/>
<dbReference type="Proteomes" id="UP001168098">
    <property type="component" value="Unassembled WGS sequence"/>
</dbReference>
<evidence type="ECO:0000256" key="3">
    <source>
        <dbReference type="ARBA" id="ARBA00023326"/>
    </source>
</evidence>
<dbReference type="Gene3D" id="3.20.20.80">
    <property type="entry name" value="Glycosidases"/>
    <property type="match status" value="1"/>
</dbReference>
<evidence type="ECO:0000313" key="7">
    <source>
        <dbReference type="Proteomes" id="UP001168098"/>
    </source>
</evidence>
<feature type="region of interest" description="Disordered" evidence="5">
    <location>
        <begin position="516"/>
        <end position="542"/>
    </location>
</feature>